<feature type="region of interest" description="Disordered" evidence="1">
    <location>
        <begin position="41"/>
        <end position="74"/>
    </location>
</feature>
<feature type="compositionally biased region" description="Basic residues" evidence="1">
    <location>
        <begin position="54"/>
        <end position="66"/>
    </location>
</feature>
<gene>
    <name evidence="2" type="ORF">EDB95_4599</name>
</gene>
<name>A0A4R8DGI7_9BACT</name>
<evidence type="ECO:0000313" key="3">
    <source>
        <dbReference type="Proteomes" id="UP000294498"/>
    </source>
</evidence>
<dbReference type="RefSeq" id="WP_133997776.1">
    <property type="nucleotide sequence ID" value="NZ_SODV01000002.1"/>
</dbReference>
<dbReference type="EMBL" id="SODV01000002">
    <property type="protein sequence ID" value="TDW96763.1"/>
    <property type="molecule type" value="Genomic_DNA"/>
</dbReference>
<dbReference type="Proteomes" id="UP000294498">
    <property type="component" value="Unassembled WGS sequence"/>
</dbReference>
<evidence type="ECO:0000256" key="1">
    <source>
        <dbReference type="SAM" id="MobiDB-lite"/>
    </source>
</evidence>
<accession>A0A4R8DGI7</accession>
<sequence>MLSKKEVRHQIAAKLETALADFKPGMSEKKFKSRIKKASKLFSDAAPKTASTAKPKKAVKKQAPRKKAAEPVKP</sequence>
<comment type="caution">
    <text evidence="2">The sequence shown here is derived from an EMBL/GenBank/DDBJ whole genome shotgun (WGS) entry which is preliminary data.</text>
</comment>
<evidence type="ECO:0000313" key="2">
    <source>
        <dbReference type="EMBL" id="TDW96763.1"/>
    </source>
</evidence>
<dbReference type="AlphaFoldDB" id="A0A4R8DGI7"/>
<keyword evidence="3" id="KW-1185">Reference proteome</keyword>
<proteinExistence type="predicted"/>
<reference evidence="2 3" key="1">
    <citation type="submission" date="2019-03" db="EMBL/GenBank/DDBJ databases">
        <title>Genomic Encyclopedia of Type Strains, Phase IV (KMG-IV): sequencing the most valuable type-strain genomes for metagenomic binning, comparative biology and taxonomic classification.</title>
        <authorList>
            <person name="Goeker M."/>
        </authorList>
    </citation>
    <scope>NUCLEOTIDE SEQUENCE [LARGE SCALE GENOMIC DNA]</scope>
    <source>
        <strain evidence="2 3">DSM 100059</strain>
    </source>
</reference>
<protein>
    <submittedName>
        <fullName evidence="2">Uncharacterized protein</fullName>
    </submittedName>
</protein>
<organism evidence="2 3">
    <name type="scientific">Dinghuibacter silviterrae</name>
    <dbReference type="NCBI Taxonomy" id="1539049"/>
    <lineage>
        <taxon>Bacteria</taxon>
        <taxon>Pseudomonadati</taxon>
        <taxon>Bacteroidota</taxon>
        <taxon>Chitinophagia</taxon>
        <taxon>Chitinophagales</taxon>
        <taxon>Chitinophagaceae</taxon>
        <taxon>Dinghuibacter</taxon>
    </lineage>
</organism>